<sequence>MSDFRFRACAAEKHNSNGGKRGGRVSPARLKKRSQPTDEGGSGPSGCGDERDAYLPYYKPNYKRLYPENSTNIDFKVYVESTNDDRLGNKSPIYLNHIFAMDVKGVTGIQRVNANKIAVIFKQYNTANNFINNTTFLTKYNMKAFIPAAQIEKTGIIRFVPANISNKELYTRLSSIYEIVAIRRFSKKVGQERIPLQTVSITFLSNVLPNNVQYDLFSYRVFEYIPPLLQCYRCFKFNHSAKVCNGKQRCSICGGEHLYKECDKPTEISCINCSGPHLAISRLCPIKTKKIIEKKNNISYASVAFTKQVTTNEKDFPPLPSPKSQPVNSNVSVNKSKNISANKSVQDVNKVKIVHSKDLKSQIISDNDVLMALVQTLVELANKDDSTPTNLKTIKDALIKNLT</sequence>
<evidence type="ECO:0000313" key="2">
    <source>
        <dbReference type="EMBL" id="CAH2086161.1"/>
    </source>
</evidence>
<evidence type="ECO:0000313" key="3">
    <source>
        <dbReference type="Proteomes" id="UP001153954"/>
    </source>
</evidence>
<reference evidence="2" key="1">
    <citation type="submission" date="2022-03" db="EMBL/GenBank/DDBJ databases">
        <authorList>
            <person name="Tunstrom K."/>
        </authorList>
    </citation>
    <scope>NUCLEOTIDE SEQUENCE</scope>
</reference>
<accession>A0AAU9TGC3</accession>
<dbReference type="AlphaFoldDB" id="A0AAU9TGC3"/>
<organism evidence="2 3">
    <name type="scientific">Euphydryas editha</name>
    <name type="common">Edith's checkerspot</name>
    <dbReference type="NCBI Taxonomy" id="104508"/>
    <lineage>
        <taxon>Eukaryota</taxon>
        <taxon>Metazoa</taxon>
        <taxon>Ecdysozoa</taxon>
        <taxon>Arthropoda</taxon>
        <taxon>Hexapoda</taxon>
        <taxon>Insecta</taxon>
        <taxon>Pterygota</taxon>
        <taxon>Neoptera</taxon>
        <taxon>Endopterygota</taxon>
        <taxon>Lepidoptera</taxon>
        <taxon>Glossata</taxon>
        <taxon>Ditrysia</taxon>
        <taxon>Papilionoidea</taxon>
        <taxon>Nymphalidae</taxon>
        <taxon>Nymphalinae</taxon>
        <taxon>Euphydryas</taxon>
    </lineage>
</organism>
<keyword evidence="3" id="KW-1185">Reference proteome</keyword>
<gene>
    <name evidence="2" type="ORF">EEDITHA_LOCUS2569</name>
</gene>
<comment type="caution">
    <text evidence="2">The sequence shown here is derived from an EMBL/GenBank/DDBJ whole genome shotgun (WGS) entry which is preliminary data.</text>
</comment>
<feature type="region of interest" description="Disordered" evidence="1">
    <location>
        <begin position="10"/>
        <end position="51"/>
    </location>
</feature>
<proteinExistence type="predicted"/>
<protein>
    <submittedName>
        <fullName evidence="2">Uncharacterized protein</fullName>
    </submittedName>
</protein>
<evidence type="ECO:0000256" key="1">
    <source>
        <dbReference type="SAM" id="MobiDB-lite"/>
    </source>
</evidence>
<dbReference type="EMBL" id="CAKOGL010000005">
    <property type="protein sequence ID" value="CAH2086161.1"/>
    <property type="molecule type" value="Genomic_DNA"/>
</dbReference>
<dbReference type="Proteomes" id="UP001153954">
    <property type="component" value="Unassembled WGS sequence"/>
</dbReference>
<name>A0AAU9TGC3_EUPED</name>